<sequence length="141" mass="15169">MTDSSTPPPSGLAAGARCPCLSGSPYDECCGPFHACTAVAPTAEQLMRSRFAAFAVGDPDYLLATWHPTTRPASLELDDSLRWYRLDILSRSAGGPLDRDGVVEFAAHHRSRPGHPGAAGVQHETSRFVREGGPWFYVDAL</sequence>
<proteinExistence type="inferred from homology"/>
<dbReference type="EMBL" id="JANTEZ010000005">
    <property type="protein sequence ID" value="MCS5715638.1"/>
    <property type="molecule type" value="Genomic_DNA"/>
</dbReference>
<dbReference type="InterPro" id="IPR023006">
    <property type="entry name" value="YchJ-like"/>
</dbReference>
<evidence type="ECO:0000313" key="3">
    <source>
        <dbReference type="EMBL" id="MCS5715638.1"/>
    </source>
</evidence>
<gene>
    <name evidence="3" type="ORF">NVV95_13885</name>
</gene>
<keyword evidence="4" id="KW-1185">Reference proteome</keyword>
<dbReference type="PANTHER" id="PTHR33747:SF1">
    <property type="entry name" value="ADENYLATE CYCLASE-ASSOCIATED CAP C-TERMINAL DOMAIN-CONTAINING PROTEIN"/>
    <property type="match status" value="1"/>
</dbReference>
<evidence type="ECO:0000256" key="1">
    <source>
        <dbReference type="HAMAP-Rule" id="MF_00612"/>
    </source>
</evidence>
<dbReference type="HAMAP" id="MF_00612">
    <property type="entry name" value="UPF0225"/>
    <property type="match status" value="1"/>
</dbReference>
<reference evidence="3" key="1">
    <citation type="submission" date="2022-08" db="EMBL/GenBank/DDBJ databases">
        <authorList>
            <person name="Deng Y."/>
            <person name="Han X.-F."/>
            <person name="Zhang Y.-Q."/>
        </authorList>
    </citation>
    <scope>NUCLEOTIDE SEQUENCE</scope>
    <source>
        <strain evidence="3">CPCC 205716</strain>
    </source>
</reference>
<dbReference type="PANTHER" id="PTHR33747">
    <property type="entry name" value="UPF0225 PROTEIN SCO1677"/>
    <property type="match status" value="1"/>
</dbReference>
<feature type="domain" description="YchJ-like middle NTF2-like" evidence="2">
    <location>
        <begin position="42"/>
        <end position="140"/>
    </location>
</feature>
<dbReference type="Gene3D" id="3.10.450.50">
    <property type="match status" value="1"/>
</dbReference>
<protein>
    <recommendedName>
        <fullName evidence="1">UPF0225 protein NVV95_13885</fullName>
    </recommendedName>
</protein>
<evidence type="ECO:0000313" key="4">
    <source>
        <dbReference type="Proteomes" id="UP001165580"/>
    </source>
</evidence>
<dbReference type="InterPro" id="IPR048469">
    <property type="entry name" value="YchJ-like_M"/>
</dbReference>
<dbReference type="Pfam" id="PF17775">
    <property type="entry name" value="YchJ_M-like"/>
    <property type="match status" value="1"/>
</dbReference>
<comment type="caution">
    <text evidence="3">The sequence shown here is derived from an EMBL/GenBank/DDBJ whole genome shotgun (WGS) entry which is preliminary data.</text>
</comment>
<dbReference type="Proteomes" id="UP001165580">
    <property type="component" value="Unassembled WGS sequence"/>
</dbReference>
<name>A0ABT2GHE6_9MICO</name>
<dbReference type="SUPFAM" id="SSF54427">
    <property type="entry name" value="NTF2-like"/>
    <property type="match status" value="1"/>
</dbReference>
<dbReference type="RefSeq" id="WP_259487146.1">
    <property type="nucleotide sequence ID" value="NZ_JANTEZ010000005.1"/>
</dbReference>
<dbReference type="InterPro" id="IPR032710">
    <property type="entry name" value="NTF2-like_dom_sf"/>
</dbReference>
<accession>A0ABT2GHE6</accession>
<evidence type="ECO:0000259" key="2">
    <source>
        <dbReference type="Pfam" id="PF17775"/>
    </source>
</evidence>
<comment type="similarity">
    <text evidence="1">Belongs to the UPF0225 family.</text>
</comment>
<organism evidence="3 4">
    <name type="scientific">Herbiconiux gentiana</name>
    <dbReference type="NCBI Taxonomy" id="2970912"/>
    <lineage>
        <taxon>Bacteria</taxon>
        <taxon>Bacillati</taxon>
        <taxon>Actinomycetota</taxon>
        <taxon>Actinomycetes</taxon>
        <taxon>Micrococcales</taxon>
        <taxon>Microbacteriaceae</taxon>
        <taxon>Herbiconiux</taxon>
    </lineage>
</organism>